<proteinExistence type="inferred from homology"/>
<keyword evidence="3" id="KW-1003">Cell membrane</keyword>
<dbReference type="PANTHER" id="PTHR34856">
    <property type="entry name" value="PROTEIN NRFD"/>
    <property type="match status" value="1"/>
</dbReference>
<feature type="transmembrane region" description="Helical" evidence="7">
    <location>
        <begin position="178"/>
        <end position="199"/>
    </location>
</feature>
<feature type="transmembrane region" description="Helical" evidence="7">
    <location>
        <begin position="91"/>
        <end position="110"/>
    </location>
</feature>
<reference evidence="8" key="2">
    <citation type="submission" date="2023-01" db="EMBL/GenBank/DDBJ databases">
        <title>Draft genome sequence of Paraferrimonas sedimenticola strain NBRC 101628.</title>
        <authorList>
            <person name="Sun Q."/>
            <person name="Mori K."/>
        </authorList>
    </citation>
    <scope>NUCLEOTIDE SEQUENCE</scope>
    <source>
        <strain evidence="8">NBRC 101628</strain>
    </source>
</reference>
<keyword evidence="4 7" id="KW-0812">Transmembrane</keyword>
<dbReference type="EMBL" id="BSNC01000002">
    <property type="protein sequence ID" value="GLP95432.1"/>
    <property type="molecule type" value="Genomic_DNA"/>
</dbReference>
<name>A0AA37RV70_9GAMM</name>
<feature type="transmembrane region" description="Helical" evidence="7">
    <location>
        <begin position="48"/>
        <end position="71"/>
    </location>
</feature>
<evidence type="ECO:0000256" key="6">
    <source>
        <dbReference type="ARBA" id="ARBA00023136"/>
    </source>
</evidence>
<evidence type="ECO:0000313" key="9">
    <source>
        <dbReference type="Proteomes" id="UP001161422"/>
    </source>
</evidence>
<feature type="transmembrane region" description="Helical" evidence="7">
    <location>
        <begin position="141"/>
        <end position="166"/>
    </location>
</feature>
<keyword evidence="9" id="KW-1185">Reference proteome</keyword>
<dbReference type="RefSeq" id="WP_095506749.1">
    <property type="nucleotide sequence ID" value="NZ_BSNC01000002.1"/>
</dbReference>
<evidence type="ECO:0000256" key="2">
    <source>
        <dbReference type="ARBA" id="ARBA00008929"/>
    </source>
</evidence>
<dbReference type="InterPro" id="IPR052049">
    <property type="entry name" value="Electron_transfer_protein"/>
</dbReference>
<dbReference type="GO" id="GO:0005886">
    <property type="term" value="C:plasma membrane"/>
    <property type="evidence" value="ECO:0007669"/>
    <property type="project" value="UniProtKB-SubCell"/>
</dbReference>
<accession>A0AA37RV70</accession>
<dbReference type="Gene3D" id="1.20.1630.10">
    <property type="entry name" value="Formate dehydrogenase/DMSO reductase domain"/>
    <property type="match status" value="1"/>
</dbReference>
<feature type="transmembrane region" description="Helical" evidence="7">
    <location>
        <begin position="255"/>
        <end position="274"/>
    </location>
</feature>
<comment type="caution">
    <text evidence="8">The sequence shown here is derived from an EMBL/GenBank/DDBJ whole genome shotgun (WGS) entry which is preliminary data.</text>
</comment>
<feature type="transmembrane region" description="Helical" evidence="7">
    <location>
        <begin position="211"/>
        <end position="235"/>
    </location>
</feature>
<dbReference type="InterPro" id="IPR017566">
    <property type="entry name" value="NrfD"/>
</dbReference>
<evidence type="ECO:0000313" key="8">
    <source>
        <dbReference type="EMBL" id="GLP95432.1"/>
    </source>
</evidence>
<gene>
    <name evidence="8" type="primary">nrfD</name>
    <name evidence="8" type="ORF">GCM10007895_07380</name>
</gene>
<dbReference type="InterPro" id="IPR005614">
    <property type="entry name" value="NrfD-like"/>
</dbReference>
<feature type="transmembrane region" description="Helical" evidence="7">
    <location>
        <begin position="16"/>
        <end position="36"/>
    </location>
</feature>
<dbReference type="NCBIfam" id="TIGR03148">
    <property type="entry name" value="cyt_nit_nrfD"/>
    <property type="match status" value="1"/>
</dbReference>
<sequence>MSEALHFDSLVWHWPIAWYLFLAGVSAGAVTFAIFLKHIKLGWAAYRSPYFQAAAIIAPISIFLGLGILVVDLTKPLEFWKILVFYNPRSVMSMGVLVLMVYQLVLFLWLGCAFQQPIMEWVEQRAPKLQPWLERLWRFEAAYTGVLVILAVSLGAYTGFLLSALVGYPMLSNPVLPLLFLISGLSSGAAAVLLGGIWLKGQPDAAEVRFIHGIEIPLILLEIVMLFTFFSGLILSGGRSEVAAMQALGPGFWGVVFWVGIVSLGMVLPLFANLIMGATAKRTVRYVAMTASFSLLGVLLLRHFVLYAGQMTVA</sequence>
<dbReference type="Pfam" id="PF03916">
    <property type="entry name" value="NrfD"/>
    <property type="match status" value="1"/>
</dbReference>
<comment type="similarity">
    <text evidence="2">Belongs to the NrfD family.</text>
</comment>
<evidence type="ECO:0000256" key="1">
    <source>
        <dbReference type="ARBA" id="ARBA00004651"/>
    </source>
</evidence>
<reference evidence="8" key="1">
    <citation type="journal article" date="2014" name="Int. J. Syst. Evol. Microbiol.">
        <title>Complete genome sequence of Corynebacterium casei LMG S-19264T (=DSM 44701T), isolated from a smear-ripened cheese.</title>
        <authorList>
            <consortium name="US DOE Joint Genome Institute (JGI-PGF)"/>
            <person name="Walter F."/>
            <person name="Albersmeier A."/>
            <person name="Kalinowski J."/>
            <person name="Ruckert C."/>
        </authorList>
    </citation>
    <scope>NUCLEOTIDE SEQUENCE</scope>
    <source>
        <strain evidence="8">NBRC 101628</strain>
    </source>
</reference>
<evidence type="ECO:0000256" key="7">
    <source>
        <dbReference type="SAM" id="Phobius"/>
    </source>
</evidence>
<evidence type="ECO:0000256" key="5">
    <source>
        <dbReference type="ARBA" id="ARBA00022989"/>
    </source>
</evidence>
<evidence type="ECO:0000256" key="3">
    <source>
        <dbReference type="ARBA" id="ARBA00022475"/>
    </source>
</evidence>
<organism evidence="8 9">
    <name type="scientific">Paraferrimonas sedimenticola</name>
    <dbReference type="NCBI Taxonomy" id="375674"/>
    <lineage>
        <taxon>Bacteria</taxon>
        <taxon>Pseudomonadati</taxon>
        <taxon>Pseudomonadota</taxon>
        <taxon>Gammaproteobacteria</taxon>
        <taxon>Alteromonadales</taxon>
        <taxon>Ferrimonadaceae</taxon>
        <taxon>Paraferrimonas</taxon>
    </lineage>
</organism>
<protein>
    <submittedName>
        <fullName evidence="8">Cytochrome c nitrite reductase subunit NrfD</fullName>
    </submittedName>
</protein>
<keyword evidence="6 7" id="KW-0472">Membrane</keyword>
<dbReference type="PANTHER" id="PTHR34856:SF2">
    <property type="entry name" value="PROTEIN NRFD"/>
    <property type="match status" value="1"/>
</dbReference>
<dbReference type="AlphaFoldDB" id="A0AA37RV70"/>
<feature type="transmembrane region" description="Helical" evidence="7">
    <location>
        <begin position="286"/>
        <end position="308"/>
    </location>
</feature>
<keyword evidence="5 7" id="KW-1133">Transmembrane helix</keyword>
<comment type="subcellular location">
    <subcellularLocation>
        <location evidence="1">Cell membrane</location>
        <topology evidence="1">Multi-pass membrane protein</topology>
    </subcellularLocation>
</comment>
<dbReference type="Proteomes" id="UP001161422">
    <property type="component" value="Unassembled WGS sequence"/>
</dbReference>
<evidence type="ECO:0000256" key="4">
    <source>
        <dbReference type="ARBA" id="ARBA00022692"/>
    </source>
</evidence>